<feature type="transmembrane region" description="Helical" evidence="2">
    <location>
        <begin position="385"/>
        <end position="406"/>
    </location>
</feature>
<dbReference type="OrthoDB" id="434017at2759"/>
<feature type="transmembrane region" description="Helical" evidence="2">
    <location>
        <begin position="319"/>
        <end position="340"/>
    </location>
</feature>
<feature type="region of interest" description="Disordered" evidence="1">
    <location>
        <begin position="1"/>
        <end position="38"/>
    </location>
</feature>
<evidence type="ECO:0000313" key="4">
    <source>
        <dbReference type="Proteomes" id="UP000654075"/>
    </source>
</evidence>
<keyword evidence="4" id="KW-1185">Reference proteome</keyword>
<evidence type="ECO:0000256" key="2">
    <source>
        <dbReference type="SAM" id="Phobius"/>
    </source>
</evidence>
<feature type="transmembrane region" description="Helical" evidence="2">
    <location>
        <begin position="227"/>
        <end position="246"/>
    </location>
</feature>
<keyword evidence="2" id="KW-1133">Transmembrane helix</keyword>
<name>A0A813H9J5_POLGL</name>
<feature type="transmembrane region" description="Helical" evidence="2">
    <location>
        <begin position="288"/>
        <end position="307"/>
    </location>
</feature>
<proteinExistence type="predicted"/>
<protein>
    <submittedName>
        <fullName evidence="3">Uncharacterized protein</fullName>
    </submittedName>
</protein>
<keyword evidence="2" id="KW-0472">Membrane</keyword>
<feature type="compositionally biased region" description="Low complexity" evidence="1">
    <location>
        <begin position="1"/>
        <end position="11"/>
    </location>
</feature>
<feature type="non-terminal residue" evidence="3">
    <location>
        <position position="1"/>
    </location>
</feature>
<dbReference type="AlphaFoldDB" id="A0A813H9J5"/>
<dbReference type="EMBL" id="CAJNNV010031088">
    <property type="protein sequence ID" value="CAE8634619.1"/>
    <property type="molecule type" value="Genomic_DNA"/>
</dbReference>
<comment type="caution">
    <text evidence="3">The sequence shown here is derived from an EMBL/GenBank/DDBJ whole genome shotgun (WGS) entry which is preliminary data.</text>
</comment>
<sequence length="728" mass="80418">MQQSLDSSDGDISSRKSSKAKQMQQDEPQQVVHKVERKKKATFSAPFALPPMRTECGKWVSDTTGYGAEQQTHNNKTTGPIALVADVPKSLPPSLLTLTPEQEQFRRDYRQFRNGEAFGAIGEVEDVGSLKALMPSKTPTPPVLPAFDGWFVKTRPSRNPTPPALPAMDGPPELASVVPSDDERSLNKRLSMRCISACPGGYPSLALSNLSNLASQLRDPESLEGRFGSEVILVMALCAGACLLQLNFRRPGQQSVVQATSEMFMHNVMLPDYVDLWLERSRRSSCEVVFLWFLSVAAETFVVFGTHADMDPFKAAVHIVAYFIVATACSAVSLYFLLVCSAQAAMVDHYSATASDPAVACQVLRHRWDQIQAILRRSAQCLTPCLLILTLSPVIVVVTSAFELIMQNEYNAQRVLLELLPKSFWALGIIRVLSRIGEDFERFLSDVLTEKMSGVGKLQFILEDYGMGTGSADAIYVKTLLTEIGVELVRTKVLALAVVKGNQEVTAQILLDKAESLGYCPELQPTPEELAELMVQVGGRADGTGAMSKQLVYRLLVIAEERRQSQRNTVLRGRMMLVARREKKVQGGAAAVAARAEAVAKEKRVFGCSAFVECLLKLVLHRLGSKGLSEIQRGAPAWWKCTWLLTLLGGRFNERVRLHRHEQSLLTLSGDKAVSEGTSTDLDTWWLRVYRQPLPRFKSPLERLVLHSPNMFEPANVEDQTPSVLLSG</sequence>
<accession>A0A813H9J5</accession>
<evidence type="ECO:0000256" key="1">
    <source>
        <dbReference type="SAM" id="MobiDB-lite"/>
    </source>
</evidence>
<keyword evidence="2" id="KW-0812">Transmembrane</keyword>
<evidence type="ECO:0000313" key="3">
    <source>
        <dbReference type="EMBL" id="CAE8634619.1"/>
    </source>
</evidence>
<gene>
    <name evidence="3" type="ORF">PGLA1383_LOCUS50267</name>
</gene>
<organism evidence="3 4">
    <name type="scientific">Polarella glacialis</name>
    <name type="common">Dinoflagellate</name>
    <dbReference type="NCBI Taxonomy" id="89957"/>
    <lineage>
        <taxon>Eukaryota</taxon>
        <taxon>Sar</taxon>
        <taxon>Alveolata</taxon>
        <taxon>Dinophyceae</taxon>
        <taxon>Suessiales</taxon>
        <taxon>Suessiaceae</taxon>
        <taxon>Polarella</taxon>
    </lineage>
</organism>
<dbReference type="Proteomes" id="UP000654075">
    <property type="component" value="Unassembled WGS sequence"/>
</dbReference>
<reference evidence="3" key="1">
    <citation type="submission" date="2021-02" db="EMBL/GenBank/DDBJ databases">
        <authorList>
            <person name="Dougan E. K."/>
            <person name="Rhodes N."/>
            <person name="Thang M."/>
            <person name="Chan C."/>
        </authorList>
    </citation>
    <scope>NUCLEOTIDE SEQUENCE</scope>
</reference>